<evidence type="ECO:0000313" key="3">
    <source>
        <dbReference type="Proteomes" id="UP000237246"/>
    </source>
</evidence>
<keyword evidence="3" id="KW-1185">Reference proteome</keyword>
<dbReference type="OrthoDB" id="6038945at2759"/>
<name>A0A2P4S510_BAMTH</name>
<proteinExistence type="predicted"/>
<keyword evidence="1" id="KW-0812">Transmembrane</keyword>
<gene>
    <name evidence="2" type="ORF">CIB84_017050</name>
</gene>
<dbReference type="AlphaFoldDB" id="A0A2P4S510"/>
<accession>A0A2P4S510</accession>
<protein>
    <submittedName>
        <fullName evidence="2">Uncharacterized protein</fullName>
    </submittedName>
</protein>
<evidence type="ECO:0000313" key="2">
    <source>
        <dbReference type="EMBL" id="POI19206.1"/>
    </source>
</evidence>
<sequence>MCTATCVCDTHLPPLPPTQGWLGALALLSAVVLCCCLRRPAHHHPHVRCYSTGELRDGEAPAHLLGRSLRWEQHVPVQLVPQIEAAQRRRRRREHSCPALQLHAGLRSEPHERSISPWRYR</sequence>
<keyword evidence="1" id="KW-0472">Membrane</keyword>
<feature type="non-terminal residue" evidence="2">
    <location>
        <position position="121"/>
    </location>
</feature>
<reference evidence="2 3" key="1">
    <citation type="submission" date="2018-01" db="EMBL/GenBank/DDBJ databases">
        <title>Comparison of the Chinese Bamboo Partridge and Red Junglefowl genome sequences highlights the importance of demography in genome evolution.</title>
        <authorList>
            <person name="Tiley G.P."/>
            <person name="Kimball R.T."/>
            <person name="Braun E.L."/>
            <person name="Burleigh J.G."/>
        </authorList>
    </citation>
    <scope>NUCLEOTIDE SEQUENCE [LARGE SCALE GENOMIC DNA]</scope>
    <source>
        <strain evidence="2">RTK389</strain>
        <tissue evidence="2">Blood</tissue>
    </source>
</reference>
<evidence type="ECO:0000256" key="1">
    <source>
        <dbReference type="SAM" id="Phobius"/>
    </source>
</evidence>
<dbReference type="EMBL" id="PPHD01106721">
    <property type="protein sequence ID" value="POI19206.1"/>
    <property type="molecule type" value="Genomic_DNA"/>
</dbReference>
<organism evidence="2 3">
    <name type="scientific">Bambusicola thoracicus</name>
    <name type="common">Chinese bamboo-partridge</name>
    <name type="synonym">Perdix thoracica</name>
    <dbReference type="NCBI Taxonomy" id="9083"/>
    <lineage>
        <taxon>Eukaryota</taxon>
        <taxon>Metazoa</taxon>
        <taxon>Chordata</taxon>
        <taxon>Craniata</taxon>
        <taxon>Vertebrata</taxon>
        <taxon>Euteleostomi</taxon>
        <taxon>Archelosauria</taxon>
        <taxon>Archosauria</taxon>
        <taxon>Dinosauria</taxon>
        <taxon>Saurischia</taxon>
        <taxon>Theropoda</taxon>
        <taxon>Coelurosauria</taxon>
        <taxon>Aves</taxon>
        <taxon>Neognathae</taxon>
        <taxon>Galloanserae</taxon>
        <taxon>Galliformes</taxon>
        <taxon>Phasianidae</taxon>
        <taxon>Perdicinae</taxon>
        <taxon>Bambusicola</taxon>
    </lineage>
</organism>
<feature type="transmembrane region" description="Helical" evidence="1">
    <location>
        <begin position="20"/>
        <end position="38"/>
    </location>
</feature>
<comment type="caution">
    <text evidence="2">The sequence shown here is derived from an EMBL/GenBank/DDBJ whole genome shotgun (WGS) entry which is preliminary data.</text>
</comment>
<dbReference type="Proteomes" id="UP000237246">
    <property type="component" value="Unassembled WGS sequence"/>
</dbReference>
<keyword evidence="1" id="KW-1133">Transmembrane helix</keyword>